<comment type="caution">
    <text evidence="1">The sequence shown here is derived from an EMBL/GenBank/DDBJ whole genome shotgun (WGS) entry which is preliminary data.</text>
</comment>
<evidence type="ECO:0000313" key="1">
    <source>
        <dbReference type="EMBL" id="EHK49786.1"/>
    </source>
</evidence>
<dbReference type="HOGENOM" id="CLU_276231_0_0_1"/>
<reference evidence="1 2" key="1">
    <citation type="journal article" date="2011" name="Genome Biol.">
        <title>Comparative genome sequence analysis underscores mycoparasitism as the ancestral life style of Trichoderma.</title>
        <authorList>
            <person name="Kubicek C.P."/>
            <person name="Herrera-Estrella A."/>
            <person name="Seidl-Seiboth V."/>
            <person name="Martinez D.A."/>
            <person name="Druzhinina I.S."/>
            <person name="Thon M."/>
            <person name="Zeilinger S."/>
            <person name="Casas-Flores S."/>
            <person name="Horwitz B.A."/>
            <person name="Mukherjee P.K."/>
            <person name="Mukherjee M."/>
            <person name="Kredics L."/>
            <person name="Alcaraz L.D."/>
            <person name="Aerts A."/>
            <person name="Antal Z."/>
            <person name="Atanasova L."/>
            <person name="Cervantes-Badillo M.G."/>
            <person name="Challacombe J."/>
            <person name="Chertkov O."/>
            <person name="McCluskey K."/>
            <person name="Coulpier F."/>
            <person name="Deshpande N."/>
            <person name="von Doehren H."/>
            <person name="Ebbole D.J."/>
            <person name="Esquivel-Naranjo E.U."/>
            <person name="Fekete E."/>
            <person name="Flipphi M."/>
            <person name="Glaser F."/>
            <person name="Gomez-Rodriguez E.Y."/>
            <person name="Gruber S."/>
            <person name="Han C."/>
            <person name="Henrissat B."/>
            <person name="Hermosa R."/>
            <person name="Hernandez-Onate M."/>
            <person name="Karaffa L."/>
            <person name="Kosti I."/>
            <person name="Le Crom S."/>
            <person name="Lindquist E."/>
            <person name="Lucas S."/>
            <person name="Luebeck M."/>
            <person name="Luebeck P.S."/>
            <person name="Margeot A."/>
            <person name="Metz B."/>
            <person name="Misra M."/>
            <person name="Nevalainen H."/>
            <person name="Omann M."/>
            <person name="Packer N."/>
            <person name="Perrone G."/>
            <person name="Uresti-Rivera E.E."/>
            <person name="Salamov A."/>
            <person name="Schmoll M."/>
            <person name="Seiboth B."/>
            <person name="Shapiro H."/>
            <person name="Sukno S."/>
            <person name="Tamayo-Ramos J.A."/>
            <person name="Tisch D."/>
            <person name="Wiest A."/>
            <person name="Wilkinson H.H."/>
            <person name="Zhang M."/>
            <person name="Coutinho P.M."/>
            <person name="Kenerley C.M."/>
            <person name="Monte E."/>
            <person name="Baker S.E."/>
            <person name="Grigoriev I.V."/>
        </authorList>
    </citation>
    <scope>NUCLEOTIDE SEQUENCE [LARGE SCALE GENOMIC DNA]</scope>
    <source>
        <strain evidence="2">ATCC 20476 / IMI 206040</strain>
    </source>
</reference>
<gene>
    <name evidence="1" type="ORF">TRIATDRAFT_94356</name>
</gene>
<dbReference type="eggNOG" id="KOG0386">
    <property type="taxonomic scope" value="Eukaryota"/>
</dbReference>
<name>G9NHQ3_HYPAI</name>
<protein>
    <submittedName>
        <fullName evidence="1">Uncharacterized protein</fullName>
    </submittedName>
</protein>
<evidence type="ECO:0000313" key="2">
    <source>
        <dbReference type="Proteomes" id="UP000005426"/>
    </source>
</evidence>
<sequence length="1053" mass="119789">MGIWQRINPSLAEHPDDAFNIYVGLDEVYDPSQARDYAAGLYDKEKEDVTDADIVFAKEIMLMGADFERECLMDRKQRASEINEKIRDWILATVNSSLLQFMFMSFYSEHPGDQVMTTRQMLKSLQHLSGQRKSQVPAAQRTCALGSGLLAAYLGFNTVQQLYYFAYLIVPNTLTRLLRIHYQVYRQRQSIPNTNVSDGFSPASKVWDRFRVLWNGNLNWLKLALDTSRPDQILVSSIPFQQKLVGDEHNITLKDIDPVLSILAASYKLAKAHPNRFCQQQPLKPSEHTRGLHHEDWMRAYAVITFACKNHFSFASNFEENRNIAMFAIYMDLAQDAQESESFGYITDELLRQVETPKRLNRMTSMQLDEEIYFPELEENLSQLATKDEIKYAINTLGLFQSKTAAERDRIIQDTNGAWFEIIIDAVCATLGTIVPGTDLDEELNSLQVPTKMRRSPITESERGSLRALLKSRVKANEHIASNNTIDLERLGKARAHLEENLPPNQDLASICSLRDIDVNTLSVDPCNSPIKARSPHIIASYEAGAKLMLGAETGQPQLNQEIQGQMTREHRDTDMALDQKLPKSLGKNINENGLEQDVTTQNYIQNDMWNMVETYEHLLRRESTHEAVRKRVIAGGVASDTLTPRQRQRRAEYIKFILEGSGPAYFLHPELLKDTWQANGRVARAMVPVIQKVLEMVSVQRGLPTPTSLPNGDTTYFGMRVPGLTIRKIELTSRDSYSSRKRLHSHISELPKCSEDLDVETGKVEAVLDSAICRRLSLISTDVNNIALTTPTKGLLNLVSTRQGRSTPCIPTKGSEFTNRLAKLDTTGGLEWLFHHTRELQRYSFPKDRLGQVRYTAWDSPKYCHVLLRALEAKERQEKLLVCVNNLLTSQRRSSISIESGRLLGINQTRHVEWEIFIAKHTFDAFIEGSIMKEYSAVVAVTANLVSAISGEARMICAYEIVRQQFGQEYSLYSRMRAPWNEMDGDDMRREGYFYSALAEFFFQNPDQAFLVGRNNIRQIALAWKVGMRITVDMVKEPAPLEAGEGLVLQYL</sequence>
<dbReference type="AlphaFoldDB" id="G9NHQ3"/>
<keyword evidence="2" id="KW-1185">Reference proteome</keyword>
<dbReference type="EMBL" id="ABDG02000015">
    <property type="protein sequence ID" value="EHK49786.1"/>
    <property type="molecule type" value="Genomic_DNA"/>
</dbReference>
<accession>G9NHQ3</accession>
<organism evidence="1 2">
    <name type="scientific">Hypocrea atroviridis (strain ATCC 20476 / IMI 206040)</name>
    <name type="common">Trichoderma atroviride</name>
    <dbReference type="NCBI Taxonomy" id="452589"/>
    <lineage>
        <taxon>Eukaryota</taxon>
        <taxon>Fungi</taxon>
        <taxon>Dikarya</taxon>
        <taxon>Ascomycota</taxon>
        <taxon>Pezizomycotina</taxon>
        <taxon>Sordariomycetes</taxon>
        <taxon>Hypocreomycetidae</taxon>
        <taxon>Hypocreales</taxon>
        <taxon>Hypocreaceae</taxon>
        <taxon>Trichoderma</taxon>
    </lineage>
</organism>
<dbReference type="Proteomes" id="UP000005426">
    <property type="component" value="Unassembled WGS sequence"/>
</dbReference>
<dbReference type="STRING" id="452589.G9NHQ3"/>
<proteinExistence type="predicted"/>
<dbReference type="OrthoDB" id="5244662at2759"/>